<protein>
    <recommendedName>
        <fullName evidence="2">Heterokaryon incompatibility domain-containing protein</fullName>
    </recommendedName>
</protein>
<proteinExistence type="predicted"/>
<dbReference type="InterPro" id="IPR043504">
    <property type="entry name" value="Peptidase_S1_PA_chymotrypsin"/>
</dbReference>
<dbReference type="EMBL" id="ML735705">
    <property type="protein sequence ID" value="KAE8420846.1"/>
    <property type="molecule type" value="Genomic_DNA"/>
</dbReference>
<dbReference type="PANTHER" id="PTHR24148:SF78">
    <property type="entry name" value="HETEROKARYON INCOMPATIBILITY DOMAIN-CONTAINING PROTEIN"/>
    <property type="match status" value="1"/>
</dbReference>
<dbReference type="SUPFAM" id="SSF50494">
    <property type="entry name" value="Trypsin-like serine proteases"/>
    <property type="match status" value="1"/>
</dbReference>
<evidence type="ECO:0000313" key="4">
    <source>
        <dbReference type="Proteomes" id="UP000325395"/>
    </source>
</evidence>
<feature type="domain" description="Heterokaryon incompatibility" evidence="2">
    <location>
        <begin position="68"/>
        <end position="132"/>
    </location>
</feature>
<feature type="region of interest" description="Disordered" evidence="1">
    <location>
        <begin position="1"/>
        <end position="24"/>
    </location>
</feature>
<dbReference type="Proteomes" id="UP000325395">
    <property type="component" value="Unassembled WGS sequence"/>
</dbReference>
<evidence type="ECO:0000259" key="2">
    <source>
        <dbReference type="Pfam" id="PF06985"/>
    </source>
</evidence>
<organism evidence="3 4">
    <name type="scientific">Aspergillus pseudocaelatus</name>
    <dbReference type="NCBI Taxonomy" id="1825620"/>
    <lineage>
        <taxon>Eukaryota</taxon>
        <taxon>Fungi</taxon>
        <taxon>Dikarya</taxon>
        <taxon>Ascomycota</taxon>
        <taxon>Pezizomycotina</taxon>
        <taxon>Eurotiomycetes</taxon>
        <taxon>Eurotiomycetidae</taxon>
        <taxon>Eurotiales</taxon>
        <taxon>Aspergillaceae</taxon>
        <taxon>Aspergillus</taxon>
        <taxon>Aspergillus subgen. Circumdati</taxon>
    </lineage>
</organism>
<keyword evidence="4" id="KW-1185">Reference proteome</keyword>
<evidence type="ECO:0000256" key="1">
    <source>
        <dbReference type="SAM" id="MobiDB-lite"/>
    </source>
</evidence>
<dbReference type="PANTHER" id="PTHR24148">
    <property type="entry name" value="ANKYRIN REPEAT DOMAIN-CONTAINING PROTEIN 39 HOMOLOG-RELATED"/>
    <property type="match status" value="1"/>
</dbReference>
<name>A0ABQ6WWX3_9EURO</name>
<dbReference type="Gene3D" id="1.25.40.10">
    <property type="entry name" value="Tetratricopeptide repeat domain"/>
    <property type="match status" value="1"/>
</dbReference>
<dbReference type="InterPro" id="IPR011990">
    <property type="entry name" value="TPR-like_helical_dom_sf"/>
</dbReference>
<dbReference type="InterPro" id="IPR009003">
    <property type="entry name" value="Peptidase_S1_PA"/>
</dbReference>
<dbReference type="InterPro" id="IPR010730">
    <property type="entry name" value="HET"/>
</dbReference>
<sequence length="814" mass="91458">MSGSGHIRQAESRENNVNDRQKEYHYPPLPRGCIRLLRLLPSKDSNPHIQGRLFNYPLEQLADKTHIYEALSYVWGNLTSRRLILLEDCKLPVTANLYTALLSLRDEYIERIIWIDAICINQKDLKERGEQVLQEVAAARQILIKCGLAELDGYVFSTGLTSKSFEYLYKDFPDLHAVVRPVTFLMRESLFRPRVIESASSELSLKIRPLGELLEMYHTRKATKQHDRLFALLGMSSDDSIPTDLLPDYSIPWTRLFERLIRFLLGGDVSISLWDPPERAVISGQGYILGKVLSLRRNPHDDGQEAVFATRHTDGTFGPEIQWHLPALAKPVQVGDLICQLSGAAKPTIIRLCHYHFSIIMIAAPLELRGSKDNVLLDLSLSWEWQAPQRELSDQEVDQRSLNSRLSWYSCDPNARCSDEADVLWRIAVILEEAEEYGIAADKFQQALSRYEETFGTKHPHTVACMDRLALVYKKLGLLYVRESYTVPAELHGLQCSEILYLKDWTFRLKFKQGGAICYGTAFSINVPGVKRAVLVTSRCNLMDENGWPSQDLEIQDKYGLDIPIHIEDVEVFPSASGPKCASDASVYSGYGALLVDMEPGWYLRGGYGFALDLGQANLQGDGLGVCGYPKLGTLSRSTGWCLSCQDGRMTYSATAMSGMSGSPVFLSHNGHATAVGIHIDSCDMGGWCVRLTVEVLEEILGWANTIYTNKCIRIFSTWRLPQEAMSEQVPPTMFDILPLYAPSGTGCSALYVFRFRAPPTWPRPSHKWVQWDIATNTVSLASSLQEPCSVKLYSILERGPDLTYFTLESGPAN</sequence>
<evidence type="ECO:0000313" key="3">
    <source>
        <dbReference type="EMBL" id="KAE8420846.1"/>
    </source>
</evidence>
<dbReference type="Pfam" id="PF06985">
    <property type="entry name" value="HET"/>
    <property type="match status" value="1"/>
</dbReference>
<feature type="compositionally biased region" description="Basic and acidic residues" evidence="1">
    <location>
        <begin position="8"/>
        <end position="24"/>
    </location>
</feature>
<dbReference type="Gene3D" id="2.40.10.10">
    <property type="entry name" value="Trypsin-like serine proteases"/>
    <property type="match status" value="1"/>
</dbReference>
<accession>A0ABQ6WWX3</accession>
<dbReference type="InterPro" id="IPR052895">
    <property type="entry name" value="HetReg/Transcr_Mod"/>
</dbReference>
<gene>
    <name evidence="3" type="ORF">BDV36DRAFT_305780</name>
</gene>
<reference evidence="3 4" key="1">
    <citation type="submission" date="2019-04" db="EMBL/GenBank/DDBJ databases">
        <authorList>
            <consortium name="DOE Joint Genome Institute"/>
            <person name="Mondo S."/>
            <person name="Kjaerbolling I."/>
            <person name="Vesth T."/>
            <person name="Frisvad J.C."/>
            <person name="Nybo J.L."/>
            <person name="Theobald S."/>
            <person name="Kildgaard S."/>
            <person name="Isbrandt T."/>
            <person name="Kuo A."/>
            <person name="Sato A."/>
            <person name="Lyhne E.K."/>
            <person name="Kogle M.E."/>
            <person name="Wiebenga A."/>
            <person name="Kun R.S."/>
            <person name="Lubbers R.J."/>
            <person name="Makela M.R."/>
            <person name="Barry K."/>
            <person name="Chovatia M."/>
            <person name="Clum A."/>
            <person name="Daum C."/>
            <person name="Haridas S."/>
            <person name="He G."/>
            <person name="LaButti K."/>
            <person name="Lipzen A."/>
            <person name="Riley R."/>
            <person name="Salamov A."/>
            <person name="Simmons B.A."/>
            <person name="Magnuson J.K."/>
            <person name="Henrissat B."/>
            <person name="Mortensen U.H."/>
            <person name="Larsen T.O."/>
            <person name="Devries R.P."/>
            <person name="Grigoriev I.V."/>
            <person name="Machida M."/>
            <person name="Baker S.E."/>
            <person name="Andersen M.R."/>
            <person name="Cantor M.N."/>
            <person name="Hua S.X."/>
        </authorList>
    </citation>
    <scope>NUCLEOTIDE SEQUENCE [LARGE SCALE GENOMIC DNA]</scope>
    <source>
        <strain evidence="3 4">CBS 117616</strain>
    </source>
</reference>